<reference evidence="2" key="1">
    <citation type="submission" date="2020-04" db="EMBL/GenBank/DDBJ databases">
        <title>Ralstonia solanacearum UW576, UW763, UW773, and UW774.</title>
        <authorList>
            <person name="Steidl O."/>
            <person name="Truchon A."/>
            <person name="Allen C."/>
        </authorList>
    </citation>
    <scope>NUCLEOTIDE SEQUENCE [LARGE SCALE GENOMIC DNA]</scope>
    <source>
        <strain evidence="2">UW774</strain>
        <plasmid evidence="2">pUW774mp</plasmid>
    </source>
</reference>
<sequence>MLKTDWIYDSAGRLAAASESTGSVATGTWALTYDAQGNVQTFTDPDGRTANAVKYDTAGRLLVSADVKLTHPPK</sequence>
<protein>
    <submittedName>
        <fullName evidence="1">RHS repeat protein</fullName>
    </submittedName>
</protein>
<evidence type="ECO:0000313" key="1">
    <source>
        <dbReference type="EMBL" id="QOK99409.1"/>
    </source>
</evidence>
<geneLocation type="plasmid" evidence="1 2">
    <name>pUW774mp</name>
</geneLocation>
<dbReference type="InterPro" id="IPR031325">
    <property type="entry name" value="RHS_repeat"/>
</dbReference>
<dbReference type="AlphaFoldDB" id="A0AA92K6A3"/>
<keyword evidence="1" id="KW-0614">Plasmid</keyword>
<dbReference type="Proteomes" id="UP000593970">
    <property type="component" value="Plasmid pUW774mp"/>
</dbReference>
<dbReference type="Pfam" id="PF05593">
    <property type="entry name" value="RHS_repeat"/>
    <property type="match status" value="1"/>
</dbReference>
<evidence type="ECO:0000313" key="2">
    <source>
        <dbReference type="Proteomes" id="UP000593970"/>
    </source>
</evidence>
<name>A0AA92K6A3_RALSL</name>
<dbReference type="EMBL" id="CP051170">
    <property type="protein sequence ID" value="QOK99409.1"/>
    <property type="molecule type" value="Genomic_DNA"/>
</dbReference>
<organism evidence="1 2">
    <name type="scientific">Ralstonia solanacearum</name>
    <name type="common">Pseudomonas solanacearum</name>
    <dbReference type="NCBI Taxonomy" id="305"/>
    <lineage>
        <taxon>Bacteria</taxon>
        <taxon>Pseudomonadati</taxon>
        <taxon>Pseudomonadota</taxon>
        <taxon>Betaproteobacteria</taxon>
        <taxon>Burkholderiales</taxon>
        <taxon>Burkholderiaceae</taxon>
        <taxon>Ralstonia</taxon>
        <taxon>Ralstonia solanacearum species complex</taxon>
    </lineage>
</organism>
<dbReference type="Gene3D" id="2.180.10.10">
    <property type="entry name" value="RHS repeat-associated core"/>
    <property type="match status" value="1"/>
</dbReference>
<dbReference type="InterPro" id="IPR006530">
    <property type="entry name" value="YD"/>
</dbReference>
<proteinExistence type="predicted"/>
<dbReference type="NCBIfam" id="TIGR01643">
    <property type="entry name" value="YD_repeat_2x"/>
    <property type="match status" value="2"/>
</dbReference>
<accession>A0AA92K6A3</accession>
<gene>
    <name evidence="1" type="ORF">HF909_24125</name>
</gene>